<comment type="caution">
    <text evidence="4">The sequence shown here is derived from an EMBL/GenBank/DDBJ whole genome shotgun (WGS) entry which is preliminary data.</text>
</comment>
<evidence type="ECO:0000256" key="1">
    <source>
        <dbReference type="ARBA" id="ARBA00022679"/>
    </source>
</evidence>
<dbReference type="InterPro" id="IPR016181">
    <property type="entry name" value="Acyl_CoA_acyltransferase"/>
</dbReference>
<dbReference type="PANTHER" id="PTHR10545">
    <property type="entry name" value="DIAMINE N-ACETYLTRANSFERASE"/>
    <property type="match status" value="1"/>
</dbReference>
<organism evidence="4 5">
    <name type="scientific">Ceratodon purpureus</name>
    <name type="common">Fire moss</name>
    <name type="synonym">Dicranum purpureum</name>
    <dbReference type="NCBI Taxonomy" id="3225"/>
    <lineage>
        <taxon>Eukaryota</taxon>
        <taxon>Viridiplantae</taxon>
        <taxon>Streptophyta</taxon>
        <taxon>Embryophyta</taxon>
        <taxon>Bryophyta</taxon>
        <taxon>Bryophytina</taxon>
        <taxon>Bryopsida</taxon>
        <taxon>Dicranidae</taxon>
        <taxon>Pseudoditrichales</taxon>
        <taxon>Ditrichaceae</taxon>
        <taxon>Ceratodon</taxon>
    </lineage>
</organism>
<dbReference type="SUPFAM" id="SSF55729">
    <property type="entry name" value="Acyl-CoA N-acyltransferases (Nat)"/>
    <property type="match status" value="1"/>
</dbReference>
<evidence type="ECO:0000313" key="5">
    <source>
        <dbReference type="Proteomes" id="UP000822688"/>
    </source>
</evidence>
<evidence type="ECO:0000313" key="4">
    <source>
        <dbReference type="EMBL" id="KAG0580299.1"/>
    </source>
</evidence>
<sequence length="265" mass="29371">MAIQDGQSRRRRCRAVVRLATHSDAAAICALIHELAEYEKRTRFCEVTPEKLAATLWEAPPFQGPTVLILELFVPNETLHGVDQSLESTDEQDAHVLTAAEEADEVENTRMWRSSEGKAFGHTNGFQTVMREVMLSPGMVNDPALDSFRPSVARAAGSEIEGRSTVAGYVLLFPNYPSFLAKPCFYIEDLYVRQPYRGLGLGTLLLKTVAAQAVQQGAGRVEWTVLDWNANAIKFYEGIGADLIPHEWRHCHLAGKALHSFSSSL</sequence>
<protein>
    <recommendedName>
        <fullName evidence="3">N-acetyltransferase domain-containing protein</fullName>
    </recommendedName>
</protein>
<dbReference type="Gene3D" id="3.40.630.30">
    <property type="match status" value="1"/>
</dbReference>
<dbReference type="InterPro" id="IPR051016">
    <property type="entry name" value="Diverse_Substrate_AcTransf"/>
</dbReference>
<dbReference type="PROSITE" id="PS51186">
    <property type="entry name" value="GNAT"/>
    <property type="match status" value="1"/>
</dbReference>
<dbReference type="Proteomes" id="UP000822688">
    <property type="component" value="Chromosome 4"/>
</dbReference>
<accession>A0A8T0IBI1</accession>
<dbReference type="Pfam" id="PF00583">
    <property type="entry name" value="Acetyltransf_1"/>
    <property type="match status" value="1"/>
</dbReference>
<evidence type="ECO:0000259" key="3">
    <source>
        <dbReference type="PROSITE" id="PS51186"/>
    </source>
</evidence>
<keyword evidence="5" id="KW-1185">Reference proteome</keyword>
<evidence type="ECO:0000256" key="2">
    <source>
        <dbReference type="ARBA" id="ARBA00023315"/>
    </source>
</evidence>
<name>A0A8T0IBI1_CERPU</name>
<dbReference type="PANTHER" id="PTHR10545:SF29">
    <property type="entry name" value="GH14572P-RELATED"/>
    <property type="match status" value="1"/>
</dbReference>
<reference evidence="4" key="1">
    <citation type="submission" date="2020-06" db="EMBL/GenBank/DDBJ databases">
        <title>WGS assembly of Ceratodon purpureus strain R40.</title>
        <authorList>
            <person name="Carey S.B."/>
            <person name="Jenkins J."/>
            <person name="Shu S."/>
            <person name="Lovell J.T."/>
            <person name="Sreedasyam A."/>
            <person name="Maumus F."/>
            <person name="Tiley G.P."/>
            <person name="Fernandez-Pozo N."/>
            <person name="Barry K."/>
            <person name="Chen C."/>
            <person name="Wang M."/>
            <person name="Lipzen A."/>
            <person name="Daum C."/>
            <person name="Saski C.A."/>
            <person name="Payton A.C."/>
            <person name="Mcbreen J.C."/>
            <person name="Conrad R.E."/>
            <person name="Kollar L.M."/>
            <person name="Olsson S."/>
            <person name="Huttunen S."/>
            <person name="Landis J.B."/>
            <person name="Wickett N.J."/>
            <person name="Johnson M.G."/>
            <person name="Rensing S.A."/>
            <person name="Grimwood J."/>
            <person name="Schmutz J."/>
            <person name="Mcdaniel S.F."/>
        </authorList>
    </citation>
    <scope>NUCLEOTIDE SEQUENCE</scope>
    <source>
        <strain evidence="4">R40</strain>
    </source>
</reference>
<keyword evidence="2" id="KW-0012">Acyltransferase</keyword>
<dbReference type="GO" id="GO:0008080">
    <property type="term" value="F:N-acetyltransferase activity"/>
    <property type="evidence" value="ECO:0007669"/>
    <property type="project" value="UniProtKB-ARBA"/>
</dbReference>
<feature type="domain" description="N-acetyltransferase" evidence="3">
    <location>
        <begin position="98"/>
        <end position="259"/>
    </location>
</feature>
<dbReference type="EMBL" id="CM026424">
    <property type="protein sequence ID" value="KAG0580299.1"/>
    <property type="molecule type" value="Genomic_DNA"/>
</dbReference>
<dbReference type="AlphaFoldDB" id="A0A8T0IBI1"/>
<dbReference type="InterPro" id="IPR000182">
    <property type="entry name" value="GNAT_dom"/>
</dbReference>
<gene>
    <name evidence="4" type="ORF">KC19_4G163800</name>
</gene>
<keyword evidence="1" id="KW-0808">Transferase</keyword>
<proteinExistence type="predicted"/>